<dbReference type="Proteomes" id="UP000320813">
    <property type="component" value="Unassembled WGS sequence"/>
</dbReference>
<comment type="similarity">
    <text evidence="1">Belongs to the sulfur carrier protein TusA family.</text>
</comment>
<dbReference type="PROSITE" id="PS01148">
    <property type="entry name" value="UPF0033"/>
    <property type="match status" value="1"/>
</dbReference>
<dbReference type="InterPro" id="IPR001455">
    <property type="entry name" value="TusA-like"/>
</dbReference>
<evidence type="ECO:0000313" key="4">
    <source>
        <dbReference type="Proteomes" id="UP000320813"/>
    </source>
</evidence>
<dbReference type="PANTHER" id="PTHR33279:SF2">
    <property type="entry name" value="SULFUR CARRIER PROTEIN TUSA"/>
    <property type="match status" value="1"/>
</dbReference>
<dbReference type="Gene3D" id="3.30.110.40">
    <property type="entry name" value="TusA-like domain"/>
    <property type="match status" value="1"/>
</dbReference>
<feature type="domain" description="UPF0033" evidence="2">
    <location>
        <begin position="7"/>
        <end position="31"/>
    </location>
</feature>
<evidence type="ECO:0000256" key="1">
    <source>
        <dbReference type="ARBA" id="ARBA00008984"/>
    </source>
</evidence>
<dbReference type="AlphaFoldDB" id="A0A519BC91"/>
<proteinExistence type="inferred from homology"/>
<dbReference type="GO" id="GO:0016740">
    <property type="term" value="F:transferase activity"/>
    <property type="evidence" value="ECO:0007669"/>
    <property type="project" value="UniProtKB-KW"/>
</dbReference>
<gene>
    <name evidence="3" type="ORF">EVJ47_00755</name>
</gene>
<dbReference type="InterPro" id="IPR036868">
    <property type="entry name" value="TusA-like_sf"/>
</dbReference>
<sequence length="74" mass="8487">MKHDYEIDTFGLSCPVPIMKVAEEFKNIPEGSVLKVVASDEGIVEDLKSYCKKTNHEFLSYEISLPEYIVYVKK</sequence>
<accession>A0A519BC91</accession>
<name>A0A519BC91_9DELT</name>
<dbReference type="EMBL" id="SGBD01000001">
    <property type="protein sequence ID" value="RZD14848.1"/>
    <property type="molecule type" value="Genomic_DNA"/>
</dbReference>
<organism evidence="3 4">
    <name type="scientific">Candidatus Acidulodesulfobacterium ferriphilum</name>
    <dbReference type="NCBI Taxonomy" id="2597223"/>
    <lineage>
        <taxon>Bacteria</taxon>
        <taxon>Deltaproteobacteria</taxon>
        <taxon>Candidatus Acidulodesulfobacterales</taxon>
        <taxon>Candidatus Acidulodesulfobacterium</taxon>
    </lineage>
</organism>
<dbReference type="PANTHER" id="PTHR33279">
    <property type="entry name" value="SULFUR CARRIER PROTEIN YEDF-RELATED"/>
    <property type="match status" value="1"/>
</dbReference>
<evidence type="ECO:0000259" key="2">
    <source>
        <dbReference type="PROSITE" id="PS01148"/>
    </source>
</evidence>
<keyword evidence="3" id="KW-0808">Transferase</keyword>
<evidence type="ECO:0000313" key="3">
    <source>
        <dbReference type="EMBL" id="RZD14848.1"/>
    </source>
</evidence>
<protein>
    <submittedName>
        <fullName evidence="3">Sulfurtransferase TusA family protein</fullName>
    </submittedName>
</protein>
<dbReference type="CDD" id="cd00291">
    <property type="entry name" value="SirA_YedF_YeeD"/>
    <property type="match status" value="1"/>
</dbReference>
<dbReference type="Pfam" id="PF01206">
    <property type="entry name" value="TusA"/>
    <property type="match status" value="1"/>
</dbReference>
<reference evidence="3 4" key="1">
    <citation type="submission" date="2019-01" db="EMBL/GenBank/DDBJ databases">
        <title>Insights into ecological role of a new deltaproteobacterial order Candidatus Sinidesulfobacterales (Sva0485) by metagenomics and metatranscriptomics.</title>
        <authorList>
            <person name="Tan S."/>
            <person name="Liu J."/>
            <person name="Fang Y."/>
            <person name="Hedlund B.P."/>
            <person name="Lian Z.H."/>
            <person name="Huang L.Y."/>
            <person name="Li J.T."/>
            <person name="Huang L.N."/>
            <person name="Li W.J."/>
            <person name="Jiang H.C."/>
            <person name="Dong H.L."/>
            <person name="Shu W.S."/>
        </authorList>
    </citation>
    <scope>NUCLEOTIDE SEQUENCE [LARGE SCALE GENOMIC DNA]</scope>
    <source>
        <strain evidence="3">AP3</strain>
    </source>
</reference>
<comment type="caution">
    <text evidence="3">The sequence shown here is derived from an EMBL/GenBank/DDBJ whole genome shotgun (WGS) entry which is preliminary data.</text>
</comment>
<dbReference type="SUPFAM" id="SSF64307">
    <property type="entry name" value="SirA-like"/>
    <property type="match status" value="1"/>
</dbReference>